<proteinExistence type="predicted"/>
<dbReference type="AlphaFoldDB" id="A0A914VFR1"/>
<evidence type="ECO:0000313" key="3">
    <source>
        <dbReference type="WBParaSite" id="PSAMB.scaffold19294size831.g37835.t1"/>
    </source>
</evidence>
<accession>A0A914VFR1</accession>
<keyword evidence="2" id="KW-1185">Reference proteome</keyword>
<organism evidence="2 3">
    <name type="scientific">Plectus sambesii</name>
    <dbReference type="NCBI Taxonomy" id="2011161"/>
    <lineage>
        <taxon>Eukaryota</taxon>
        <taxon>Metazoa</taxon>
        <taxon>Ecdysozoa</taxon>
        <taxon>Nematoda</taxon>
        <taxon>Chromadorea</taxon>
        <taxon>Plectida</taxon>
        <taxon>Plectina</taxon>
        <taxon>Plectoidea</taxon>
        <taxon>Plectidae</taxon>
        <taxon>Plectus</taxon>
    </lineage>
</organism>
<protein>
    <submittedName>
        <fullName evidence="3">Uncharacterized protein</fullName>
    </submittedName>
</protein>
<dbReference type="CDD" id="cd21792">
    <property type="entry name" value="Rad21_Rec8_M_NXP1-like"/>
    <property type="match status" value="1"/>
</dbReference>
<name>A0A914VFR1_9BILA</name>
<feature type="region of interest" description="Disordered" evidence="1">
    <location>
        <begin position="49"/>
        <end position="68"/>
    </location>
</feature>
<dbReference type="Proteomes" id="UP000887566">
    <property type="component" value="Unplaced"/>
</dbReference>
<reference evidence="3" key="1">
    <citation type="submission" date="2022-11" db="UniProtKB">
        <authorList>
            <consortium name="WormBaseParasite"/>
        </authorList>
    </citation>
    <scope>IDENTIFICATION</scope>
</reference>
<feature type="compositionally biased region" description="Basic and acidic residues" evidence="1">
    <location>
        <begin position="49"/>
        <end position="59"/>
    </location>
</feature>
<evidence type="ECO:0000256" key="1">
    <source>
        <dbReference type="SAM" id="MobiDB-lite"/>
    </source>
</evidence>
<sequence length="101" mass="11474">MMTQIVDESFALEPLDASLVVQQGLEKHIRPKRKRRLIVDEQKNISGEEMKSNMSEWRDTTTPLDLAPPTKKLMHLRESGSVDKLFQNPGCSALRAKSIVK</sequence>
<evidence type="ECO:0000313" key="2">
    <source>
        <dbReference type="Proteomes" id="UP000887566"/>
    </source>
</evidence>
<dbReference type="InterPro" id="IPR049589">
    <property type="entry name" value="NXP1_M-like"/>
</dbReference>
<dbReference type="WBParaSite" id="PSAMB.scaffold19294size831.g37835.t1">
    <property type="protein sequence ID" value="PSAMB.scaffold19294size831.g37835.t1"/>
    <property type="gene ID" value="PSAMB.scaffold19294size831.g37835"/>
</dbReference>